<name>A0A2S7TYJ6_9BACT</name>
<keyword evidence="2" id="KW-0378">Hydrolase</keyword>
<evidence type="ECO:0000256" key="1">
    <source>
        <dbReference type="ARBA" id="ARBA00022722"/>
    </source>
</evidence>
<evidence type="ECO:0000256" key="2">
    <source>
        <dbReference type="ARBA" id="ARBA00022801"/>
    </source>
</evidence>
<feature type="domain" description="Exonuclease" evidence="4">
    <location>
        <begin position="7"/>
        <end position="178"/>
    </location>
</feature>
<dbReference type="PANTHER" id="PTHR30231:SF4">
    <property type="entry name" value="PROTEIN NEN2"/>
    <property type="match status" value="1"/>
</dbReference>
<protein>
    <submittedName>
        <fullName evidence="5">DNA polymerase III subunit epsilon</fullName>
    </submittedName>
</protein>
<sequence>MRISETTFTAIDFESAGTAPGKTDAPVQIGTCTWNTEQGVSDTWISYIHTIQDITWSAQKVHGITHVDLRDAPKLMLLWPKIKRRLKGCAVVAHGHGTEKRFLHAFPGHGFGPWIDTLQLSRAAWPELPSHSLGDLCVALELEDKVSEIVPEKTWHDALYDAVASIILLEKIIADFALTNEPLSHLENPDTRIWHKLRG</sequence>
<dbReference type="InterPro" id="IPR036397">
    <property type="entry name" value="RNaseH_sf"/>
</dbReference>
<keyword evidence="3" id="KW-0269">Exonuclease</keyword>
<evidence type="ECO:0000313" key="6">
    <source>
        <dbReference type="Proteomes" id="UP000239907"/>
    </source>
</evidence>
<dbReference type="GO" id="GO:0003676">
    <property type="term" value="F:nucleic acid binding"/>
    <property type="evidence" value="ECO:0007669"/>
    <property type="project" value="InterPro"/>
</dbReference>
<dbReference type="Proteomes" id="UP000239907">
    <property type="component" value="Unassembled WGS sequence"/>
</dbReference>
<dbReference type="GO" id="GO:0006259">
    <property type="term" value="P:DNA metabolic process"/>
    <property type="evidence" value="ECO:0007669"/>
    <property type="project" value="UniProtKB-ARBA"/>
</dbReference>
<dbReference type="SUPFAM" id="SSF53098">
    <property type="entry name" value="Ribonuclease H-like"/>
    <property type="match status" value="1"/>
</dbReference>
<dbReference type="GO" id="GO:0008408">
    <property type="term" value="F:3'-5' exonuclease activity"/>
    <property type="evidence" value="ECO:0007669"/>
    <property type="project" value="TreeGrafter"/>
</dbReference>
<comment type="caution">
    <text evidence="5">The sequence shown here is derived from an EMBL/GenBank/DDBJ whole genome shotgun (WGS) entry which is preliminary data.</text>
</comment>
<evidence type="ECO:0000313" key="5">
    <source>
        <dbReference type="EMBL" id="PQJ27281.1"/>
    </source>
</evidence>
<dbReference type="OrthoDB" id="9804290at2"/>
<gene>
    <name evidence="5" type="ORF">BSZ32_01420</name>
</gene>
<dbReference type="InterPro" id="IPR013520">
    <property type="entry name" value="Ribonucl_H"/>
</dbReference>
<dbReference type="PANTHER" id="PTHR30231">
    <property type="entry name" value="DNA POLYMERASE III SUBUNIT EPSILON"/>
    <property type="match status" value="1"/>
</dbReference>
<dbReference type="Gene3D" id="3.30.420.10">
    <property type="entry name" value="Ribonuclease H-like superfamily/Ribonuclease H"/>
    <property type="match status" value="1"/>
</dbReference>
<dbReference type="SMART" id="SM00479">
    <property type="entry name" value="EXOIII"/>
    <property type="match status" value="1"/>
</dbReference>
<dbReference type="Pfam" id="PF00929">
    <property type="entry name" value="RNase_T"/>
    <property type="match status" value="1"/>
</dbReference>
<dbReference type="AlphaFoldDB" id="A0A2S7TYJ6"/>
<proteinExistence type="predicted"/>
<dbReference type="RefSeq" id="WP_105041763.1">
    <property type="nucleotide sequence ID" value="NZ_MQWA01000001.1"/>
</dbReference>
<reference evidence="5 6" key="1">
    <citation type="submission" date="2016-12" db="EMBL/GenBank/DDBJ databases">
        <title>Study of bacterial adaptation to deep sea.</title>
        <authorList>
            <person name="Song J."/>
            <person name="Yoshizawa S."/>
            <person name="Kogure K."/>
        </authorList>
    </citation>
    <scope>NUCLEOTIDE SEQUENCE [LARGE SCALE GENOMIC DNA]</scope>
    <source>
        <strain evidence="5 6">SAORIC-165</strain>
    </source>
</reference>
<evidence type="ECO:0000259" key="4">
    <source>
        <dbReference type="SMART" id="SM00479"/>
    </source>
</evidence>
<dbReference type="EMBL" id="MQWA01000001">
    <property type="protein sequence ID" value="PQJ27281.1"/>
    <property type="molecule type" value="Genomic_DNA"/>
</dbReference>
<evidence type="ECO:0000256" key="3">
    <source>
        <dbReference type="ARBA" id="ARBA00022839"/>
    </source>
</evidence>
<dbReference type="CDD" id="cd06127">
    <property type="entry name" value="DEDDh"/>
    <property type="match status" value="1"/>
</dbReference>
<dbReference type="InterPro" id="IPR012337">
    <property type="entry name" value="RNaseH-like_sf"/>
</dbReference>
<accession>A0A2S7TYJ6</accession>
<keyword evidence="6" id="KW-1185">Reference proteome</keyword>
<keyword evidence="1" id="KW-0540">Nuclease</keyword>
<organism evidence="5 6">
    <name type="scientific">Rubritalea profundi</name>
    <dbReference type="NCBI Taxonomy" id="1658618"/>
    <lineage>
        <taxon>Bacteria</taxon>
        <taxon>Pseudomonadati</taxon>
        <taxon>Verrucomicrobiota</taxon>
        <taxon>Verrucomicrobiia</taxon>
        <taxon>Verrucomicrobiales</taxon>
        <taxon>Rubritaleaceae</taxon>
        <taxon>Rubritalea</taxon>
    </lineage>
</organism>